<evidence type="ECO:0000313" key="8">
    <source>
        <dbReference type="Proteomes" id="UP000663929"/>
    </source>
</evidence>
<keyword evidence="3 6" id="KW-0812">Transmembrane</keyword>
<proteinExistence type="predicted"/>
<dbReference type="RefSeq" id="WP_237382504.1">
    <property type="nucleotide sequence ID" value="NZ_CP071793.1"/>
</dbReference>
<dbReference type="NCBIfam" id="TIGR00374">
    <property type="entry name" value="flippase-like domain"/>
    <property type="match status" value="1"/>
</dbReference>
<evidence type="ECO:0000256" key="6">
    <source>
        <dbReference type="SAM" id="Phobius"/>
    </source>
</evidence>
<evidence type="ECO:0000256" key="3">
    <source>
        <dbReference type="ARBA" id="ARBA00022692"/>
    </source>
</evidence>
<feature type="transmembrane region" description="Helical" evidence="6">
    <location>
        <begin position="276"/>
        <end position="297"/>
    </location>
</feature>
<reference evidence="7" key="1">
    <citation type="submission" date="2021-03" db="EMBL/GenBank/DDBJ databases">
        <title>Acanthopleuribacteraceae sp. M133.</title>
        <authorList>
            <person name="Wang G."/>
        </authorList>
    </citation>
    <scope>NUCLEOTIDE SEQUENCE</scope>
    <source>
        <strain evidence="7">M133</strain>
    </source>
</reference>
<dbReference type="KEGG" id="scor:J3U87_07975"/>
<dbReference type="EMBL" id="CP071793">
    <property type="protein sequence ID" value="QTD52396.1"/>
    <property type="molecule type" value="Genomic_DNA"/>
</dbReference>
<feature type="transmembrane region" description="Helical" evidence="6">
    <location>
        <begin position="242"/>
        <end position="264"/>
    </location>
</feature>
<feature type="transmembrane region" description="Helical" evidence="6">
    <location>
        <begin position="142"/>
        <end position="163"/>
    </location>
</feature>
<keyword evidence="5 6" id="KW-0472">Membrane</keyword>
<dbReference type="InterPro" id="IPR022791">
    <property type="entry name" value="L-PG_synthase/AglD"/>
</dbReference>
<comment type="subcellular location">
    <subcellularLocation>
        <location evidence="1">Cell membrane</location>
        <topology evidence="1">Multi-pass membrane protein</topology>
    </subcellularLocation>
</comment>
<dbReference type="Proteomes" id="UP000663929">
    <property type="component" value="Chromosome"/>
</dbReference>
<feature type="transmembrane region" description="Helical" evidence="6">
    <location>
        <begin position="317"/>
        <end position="343"/>
    </location>
</feature>
<organism evidence="7 8">
    <name type="scientific">Sulfidibacter corallicola</name>
    <dbReference type="NCBI Taxonomy" id="2818388"/>
    <lineage>
        <taxon>Bacteria</taxon>
        <taxon>Pseudomonadati</taxon>
        <taxon>Acidobacteriota</taxon>
        <taxon>Holophagae</taxon>
        <taxon>Acanthopleuribacterales</taxon>
        <taxon>Acanthopleuribacteraceae</taxon>
        <taxon>Sulfidibacter</taxon>
    </lineage>
</organism>
<keyword evidence="8" id="KW-1185">Reference proteome</keyword>
<dbReference type="AlphaFoldDB" id="A0A8A4TQZ3"/>
<evidence type="ECO:0000256" key="2">
    <source>
        <dbReference type="ARBA" id="ARBA00022475"/>
    </source>
</evidence>
<protein>
    <submittedName>
        <fullName evidence="7">Flippase-like domain-containing protein</fullName>
    </submittedName>
</protein>
<feature type="transmembrane region" description="Helical" evidence="6">
    <location>
        <begin position="57"/>
        <end position="80"/>
    </location>
</feature>
<dbReference type="PANTHER" id="PTHR39087:SF2">
    <property type="entry name" value="UPF0104 MEMBRANE PROTEIN MJ1595"/>
    <property type="match status" value="1"/>
</dbReference>
<name>A0A8A4TQZ3_SULCO</name>
<feature type="transmembrane region" description="Helical" evidence="6">
    <location>
        <begin position="170"/>
        <end position="189"/>
    </location>
</feature>
<keyword evidence="4 6" id="KW-1133">Transmembrane helix</keyword>
<feature type="transmembrane region" description="Helical" evidence="6">
    <location>
        <begin position="20"/>
        <end position="37"/>
    </location>
</feature>
<gene>
    <name evidence="7" type="ORF">J3U87_07975</name>
</gene>
<dbReference type="GO" id="GO:0005886">
    <property type="term" value="C:plasma membrane"/>
    <property type="evidence" value="ECO:0007669"/>
    <property type="project" value="UniProtKB-SubCell"/>
</dbReference>
<accession>A0A8A4TQZ3</accession>
<evidence type="ECO:0000256" key="4">
    <source>
        <dbReference type="ARBA" id="ARBA00022989"/>
    </source>
</evidence>
<feature type="transmembrane region" description="Helical" evidence="6">
    <location>
        <begin position="101"/>
        <end position="122"/>
    </location>
</feature>
<evidence type="ECO:0000256" key="5">
    <source>
        <dbReference type="ARBA" id="ARBA00023136"/>
    </source>
</evidence>
<evidence type="ECO:0000256" key="1">
    <source>
        <dbReference type="ARBA" id="ARBA00004651"/>
    </source>
</evidence>
<dbReference type="PANTHER" id="PTHR39087">
    <property type="entry name" value="UPF0104 MEMBRANE PROTEIN MJ1595"/>
    <property type="match status" value="1"/>
</dbReference>
<evidence type="ECO:0000313" key="7">
    <source>
        <dbReference type="EMBL" id="QTD52396.1"/>
    </source>
</evidence>
<dbReference type="Pfam" id="PF03706">
    <property type="entry name" value="LPG_synthase_TM"/>
    <property type="match status" value="1"/>
</dbReference>
<keyword evidence="2" id="KW-1003">Cell membrane</keyword>
<sequence length="359" mass="39804">MPDIQSHTEPKAARKAKPRWGIWLQFILVALCLGYVIRNVLELGPMRVWETARQADSTWLALSLLPLVGRFLVWAVKWFLMLRREHRFVWSDIFHLIMVNNFLNLVTPSAKLAGGLFRGFYLAKTCDWPMRRAYGWTLADQISMLLGNLFLFGILALWSGLFLDVKLAGGTLPILGGLLLMGLAALVWGRAHLWRGISRPHIQAKLDRWVPNRFLLESNGETRQWLAPLLGPLLTSGTRGQWFRVEIFLSACSFAMLCLSNALVLKSLGITSAIPLVAVILMLAYFGGTIVGVMGGIGVTEVFLMTLYPLAGIPETAAAAGALLHRASFYLITLSIGSVSFWMKGRALKAAIRSQKAVA</sequence>